<organism evidence="7">
    <name type="scientific">bioreactor metagenome</name>
    <dbReference type="NCBI Taxonomy" id="1076179"/>
    <lineage>
        <taxon>unclassified sequences</taxon>
        <taxon>metagenomes</taxon>
        <taxon>ecological metagenomes</taxon>
    </lineage>
</organism>
<evidence type="ECO:0000259" key="6">
    <source>
        <dbReference type="PROSITE" id="PS51379"/>
    </source>
</evidence>
<accession>A0A645HIM2</accession>
<keyword evidence="4" id="KW-0408">Iron</keyword>
<reference evidence="7" key="1">
    <citation type="submission" date="2019-08" db="EMBL/GenBank/DDBJ databases">
        <authorList>
            <person name="Kucharzyk K."/>
            <person name="Murdoch R.W."/>
            <person name="Higgins S."/>
            <person name="Loffler F."/>
        </authorList>
    </citation>
    <scope>NUCLEOTIDE SEQUENCE</scope>
</reference>
<dbReference type="PANTHER" id="PTHR36923:SF3">
    <property type="entry name" value="FERREDOXIN"/>
    <property type="match status" value="1"/>
</dbReference>
<sequence length="63" mass="6640">MKAIVDRDGCIGCGVCAATCPEVFDIDDENLAKVICDEIPSHIVESASEARDACPVSVISLED</sequence>
<proteinExistence type="predicted"/>
<dbReference type="InterPro" id="IPR017896">
    <property type="entry name" value="4Fe4S_Fe-S-bd"/>
</dbReference>
<evidence type="ECO:0000313" key="7">
    <source>
        <dbReference type="EMBL" id="MPN38252.1"/>
    </source>
</evidence>
<name>A0A645HIM2_9ZZZZ</name>
<keyword evidence="2" id="KW-0479">Metal-binding</keyword>
<keyword evidence="3" id="KW-0249">Electron transport</keyword>
<evidence type="ECO:0000256" key="5">
    <source>
        <dbReference type="ARBA" id="ARBA00023014"/>
    </source>
</evidence>
<evidence type="ECO:0000256" key="3">
    <source>
        <dbReference type="ARBA" id="ARBA00022982"/>
    </source>
</evidence>
<dbReference type="InterPro" id="IPR017900">
    <property type="entry name" value="4Fe4S_Fe_S_CS"/>
</dbReference>
<protein>
    <submittedName>
        <fullName evidence="7">Ferredoxin</fullName>
    </submittedName>
</protein>
<comment type="caution">
    <text evidence="7">The sequence shown here is derived from an EMBL/GenBank/DDBJ whole genome shotgun (WGS) entry which is preliminary data.</text>
</comment>
<feature type="domain" description="4Fe-4S ferredoxin-type" evidence="6">
    <location>
        <begin position="1"/>
        <end position="29"/>
    </location>
</feature>
<dbReference type="GO" id="GO:0009055">
    <property type="term" value="F:electron transfer activity"/>
    <property type="evidence" value="ECO:0007669"/>
    <property type="project" value="InterPro"/>
</dbReference>
<dbReference type="GO" id="GO:0051536">
    <property type="term" value="F:iron-sulfur cluster binding"/>
    <property type="evidence" value="ECO:0007669"/>
    <property type="project" value="UniProtKB-KW"/>
</dbReference>
<evidence type="ECO:0000256" key="2">
    <source>
        <dbReference type="ARBA" id="ARBA00022723"/>
    </source>
</evidence>
<dbReference type="AlphaFoldDB" id="A0A645HIM2"/>
<dbReference type="PRINTS" id="PR00352">
    <property type="entry name" value="3FE4SFRDOXIN"/>
</dbReference>
<dbReference type="Pfam" id="PF13370">
    <property type="entry name" value="Fer4_13"/>
    <property type="match status" value="1"/>
</dbReference>
<gene>
    <name evidence="7" type="ORF">SDC9_185776</name>
</gene>
<evidence type="ECO:0000256" key="4">
    <source>
        <dbReference type="ARBA" id="ARBA00023004"/>
    </source>
</evidence>
<dbReference type="PROSITE" id="PS51379">
    <property type="entry name" value="4FE4S_FER_2"/>
    <property type="match status" value="1"/>
</dbReference>
<dbReference type="SUPFAM" id="SSF54862">
    <property type="entry name" value="4Fe-4S ferredoxins"/>
    <property type="match status" value="1"/>
</dbReference>
<dbReference type="InterPro" id="IPR001080">
    <property type="entry name" value="3Fe4S_ferredoxin"/>
</dbReference>
<dbReference type="InterPro" id="IPR051269">
    <property type="entry name" value="Fe-S_cluster_ET"/>
</dbReference>
<dbReference type="EMBL" id="VSSQ01093362">
    <property type="protein sequence ID" value="MPN38252.1"/>
    <property type="molecule type" value="Genomic_DNA"/>
</dbReference>
<dbReference type="Gene3D" id="3.30.70.20">
    <property type="match status" value="1"/>
</dbReference>
<evidence type="ECO:0000256" key="1">
    <source>
        <dbReference type="ARBA" id="ARBA00022448"/>
    </source>
</evidence>
<dbReference type="GO" id="GO:0005506">
    <property type="term" value="F:iron ion binding"/>
    <property type="evidence" value="ECO:0007669"/>
    <property type="project" value="InterPro"/>
</dbReference>
<dbReference type="PROSITE" id="PS00198">
    <property type="entry name" value="4FE4S_FER_1"/>
    <property type="match status" value="1"/>
</dbReference>
<dbReference type="PANTHER" id="PTHR36923">
    <property type="entry name" value="FERREDOXIN"/>
    <property type="match status" value="1"/>
</dbReference>
<keyword evidence="1" id="KW-0813">Transport</keyword>
<keyword evidence="5" id="KW-0411">Iron-sulfur</keyword>